<protein>
    <submittedName>
        <fullName evidence="2">1628_t:CDS:1</fullName>
    </submittedName>
</protein>
<gene>
    <name evidence="2" type="ORF">PBRASI_LOCUS4770</name>
</gene>
<comment type="caution">
    <text evidence="2">The sequence shown here is derived from an EMBL/GenBank/DDBJ whole genome shotgun (WGS) entry which is preliminary data.</text>
</comment>
<name>A0A9N9FLH0_9GLOM</name>
<evidence type="ECO:0000313" key="2">
    <source>
        <dbReference type="EMBL" id="CAG8544717.1"/>
    </source>
</evidence>
<evidence type="ECO:0000313" key="3">
    <source>
        <dbReference type="Proteomes" id="UP000789739"/>
    </source>
</evidence>
<keyword evidence="3" id="KW-1185">Reference proteome</keyword>
<organism evidence="2 3">
    <name type="scientific">Paraglomus brasilianum</name>
    <dbReference type="NCBI Taxonomy" id="144538"/>
    <lineage>
        <taxon>Eukaryota</taxon>
        <taxon>Fungi</taxon>
        <taxon>Fungi incertae sedis</taxon>
        <taxon>Mucoromycota</taxon>
        <taxon>Glomeromycotina</taxon>
        <taxon>Glomeromycetes</taxon>
        <taxon>Paraglomerales</taxon>
        <taxon>Paraglomeraceae</taxon>
        <taxon>Paraglomus</taxon>
    </lineage>
</organism>
<feature type="region of interest" description="Disordered" evidence="1">
    <location>
        <begin position="184"/>
        <end position="203"/>
    </location>
</feature>
<evidence type="ECO:0000256" key="1">
    <source>
        <dbReference type="SAM" id="MobiDB-lite"/>
    </source>
</evidence>
<reference evidence="2" key="1">
    <citation type="submission" date="2021-06" db="EMBL/GenBank/DDBJ databases">
        <authorList>
            <person name="Kallberg Y."/>
            <person name="Tangrot J."/>
            <person name="Rosling A."/>
        </authorList>
    </citation>
    <scope>NUCLEOTIDE SEQUENCE</scope>
    <source>
        <strain evidence="2">BR232B</strain>
    </source>
</reference>
<dbReference type="Proteomes" id="UP000789739">
    <property type="component" value="Unassembled WGS sequence"/>
</dbReference>
<dbReference type="AlphaFoldDB" id="A0A9N9FLH0"/>
<proteinExistence type="predicted"/>
<dbReference type="EMBL" id="CAJVPI010000514">
    <property type="protein sequence ID" value="CAG8544717.1"/>
    <property type="molecule type" value="Genomic_DNA"/>
</dbReference>
<dbReference type="OrthoDB" id="5962590at2759"/>
<accession>A0A9N9FLH0</accession>
<sequence>MKSHEHELLNPPSNNHMVRIETVVDRVQDIHVNASINSDELSKQINNTLDSLFSGHIGAALKMAVLTTVKTFIGRSEAGDSQLRDYHVFVQDNALVRLDLMLYKYNFSSDNVLRSVNTVNAYLFYKSIINHEEVSRDLMVYEITRFVTGYLKAGDETSTSKIDQEKINNEVAKYLQRLHGAPSDKRITGRTKPLSLPLQTFRQ</sequence>